<dbReference type="CDD" id="cd03801">
    <property type="entry name" value="GT4_PimA-like"/>
    <property type="match status" value="1"/>
</dbReference>
<dbReference type="Gene3D" id="3.40.50.2000">
    <property type="entry name" value="Glycogen Phosphorylase B"/>
    <property type="match status" value="2"/>
</dbReference>
<dbReference type="GO" id="GO:0016740">
    <property type="term" value="F:transferase activity"/>
    <property type="evidence" value="ECO:0007669"/>
    <property type="project" value="UniProtKB-KW"/>
</dbReference>
<accession>A0A552KS07</accession>
<dbReference type="PANTHER" id="PTHR41244:SF1">
    <property type="entry name" value="GLYCOSYLTRANSFERASE"/>
    <property type="match status" value="1"/>
</dbReference>
<proteinExistence type="predicted"/>
<dbReference type="Gene3D" id="3.20.20.80">
    <property type="entry name" value="Glycosidases"/>
    <property type="match status" value="1"/>
</dbReference>
<dbReference type="SUPFAM" id="SSF53756">
    <property type="entry name" value="UDP-Glycosyltransferase/glycogen phosphorylase"/>
    <property type="match status" value="1"/>
</dbReference>
<dbReference type="AlphaFoldDB" id="A0A552KS07"/>
<reference evidence="1 2" key="1">
    <citation type="submission" date="2019-01" db="EMBL/GenBank/DDBJ databases">
        <title>Coherence of Microcystis species and biogeography revealed through population genomics.</title>
        <authorList>
            <person name="Perez-Carrascal O.M."/>
            <person name="Terrat Y."/>
            <person name="Giani A."/>
            <person name="Fortin N."/>
            <person name="Tromas N."/>
            <person name="Shapiro B.J."/>
        </authorList>
    </citation>
    <scope>NUCLEOTIDE SEQUENCE [LARGE SCALE GENOMIC DNA]</scope>
    <source>
        <strain evidence="1">Mf_QC_C_20070823_S10D</strain>
    </source>
</reference>
<dbReference type="CDD" id="cd11579">
    <property type="entry name" value="Glyco_tran_WbsX"/>
    <property type="match status" value="1"/>
</dbReference>
<sequence>MTDSPMNLWATVELIRNSGFFDERFYLSQNPDAIETDFTLIEHYLHYGAERSLDPSPLFDTPYYLAMNPDVIRSGIHPLVHYLTVGMAKGRLPKAPIPGRELTGISGRPKLIAFYLPQFHPIPENDEWWGKGFTEWTNVTAATPMFPGHYQPRLPSELGFYDLRLAEIYPQQVALAREYGIDGFCYYYYWFNGRRILERPLQNAVERHDVDFPFCICWANESWSRRWDGRDREILLAQDHTLEGDNRFILDVLPLLQDQHYLKVDGKPILLVYRPELLANALVTAEVWRRAAEKAGLPGLHLCAVQFEIADPRSLGFDALVEFPPHFFPGYDITRSVPGLDPNFQGLVRDYYTGMLKGLERPAPNFPFYRGAMLAWDNTARRRHGSLIYHYSSPQAYRQWLRHLILQASENAGGGESLVFINAWNEWAEGAVLEPSLRDGRAYLEATRDAVEENISTAYIDRVAYERYRQAIQEECRLIGTPNGQRVAITTRPKVEWVSPRADLARKAETAHYRILFFYDRSRTPFQLAEDIRHALAPADGVICYILLCGQGQAGEKSPEWSLAFDLETLTCEGLSRSEAIGKTLEDLAGRSIDLALGYTLLPGDLARSLHSIGIPILTVLDELPAIGETFADSSLLTELGEVSERIVVTSEMMRQKLTEKDICTSNERITVIYPGIRSDLGEQSSEQYPSVLAEFNFPPDSFLVLANGPIAPRGGADLIVPIVREVFSHLGTEKFRFLWIGEEQDDSLFRNWCEHDLATLGLSDRVIFTGSRPTLLPYLEAADVFLLPAREDHFSRIGLEAMYKGLPVLAFEGGGLSEVLSPDAGVLVPYLNTQMMVQKLRQLYEEPIWRSALGERAMTKARSECGWFRYRRNLLNLLRRNYRIDLSEETVRK</sequence>
<name>A0A552KS07_9CHRO</name>
<gene>
    <name evidence="1" type="ORF">EWV45_13190</name>
</gene>
<organism evidence="1 2">
    <name type="scientific">Microcystis flos-aquae Mf_QC_C_20070823_S10D</name>
    <dbReference type="NCBI Taxonomy" id="2486236"/>
    <lineage>
        <taxon>Bacteria</taxon>
        <taxon>Bacillati</taxon>
        <taxon>Cyanobacteriota</taxon>
        <taxon>Cyanophyceae</taxon>
        <taxon>Oscillatoriophycideae</taxon>
        <taxon>Chroococcales</taxon>
        <taxon>Microcystaceae</taxon>
        <taxon>Microcystis</taxon>
    </lineage>
</organism>
<protein>
    <submittedName>
        <fullName evidence="1">Glycosyltransferase</fullName>
    </submittedName>
</protein>
<dbReference type="PANTHER" id="PTHR41244">
    <property type="entry name" value="RHAMNAN SYNTHESIS F"/>
    <property type="match status" value="1"/>
</dbReference>
<dbReference type="InterPro" id="IPR032719">
    <property type="entry name" value="WbsX"/>
</dbReference>
<evidence type="ECO:0000313" key="2">
    <source>
        <dbReference type="Proteomes" id="UP000315868"/>
    </source>
</evidence>
<keyword evidence="1" id="KW-0808">Transferase</keyword>
<evidence type="ECO:0000313" key="1">
    <source>
        <dbReference type="EMBL" id="TRV10691.1"/>
    </source>
</evidence>
<dbReference type="EMBL" id="SFAM01000116">
    <property type="protein sequence ID" value="TRV10691.1"/>
    <property type="molecule type" value="Genomic_DNA"/>
</dbReference>
<dbReference type="Pfam" id="PF14307">
    <property type="entry name" value="Glyco_tran_WbsX"/>
    <property type="match status" value="1"/>
</dbReference>
<comment type="caution">
    <text evidence="1">The sequence shown here is derived from an EMBL/GenBank/DDBJ whole genome shotgun (WGS) entry which is preliminary data.</text>
</comment>
<dbReference type="Proteomes" id="UP000315868">
    <property type="component" value="Unassembled WGS sequence"/>
</dbReference>
<dbReference type="Pfam" id="PF13692">
    <property type="entry name" value="Glyco_trans_1_4"/>
    <property type="match status" value="1"/>
</dbReference>